<feature type="domain" description="Pectate lyase" evidence="4">
    <location>
        <begin position="198"/>
        <end position="427"/>
    </location>
</feature>
<dbReference type="KEGG" id="clt:CM240_1020"/>
<evidence type="ECO:0000313" key="5">
    <source>
        <dbReference type="EMBL" id="CDM68184.1"/>
    </source>
</evidence>
<dbReference type="PATRIC" id="fig|1216932.3.peg.1008"/>
<feature type="domain" description="Ricin B lectin" evidence="3">
    <location>
        <begin position="36"/>
        <end position="172"/>
    </location>
</feature>
<dbReference type="Proteomes" id="UP000019426">
    <property type="component" value="Chromosome M2/40_rep1"/>
</dbReference>
<dbReference type="EMBL" id="HG917868">
    <property type="protein sequence ID" value="CDM68184.1"/>
    <property type="molecule type" value="Genomic_DNA"/>
</dbReference>
<gene>
    <name evidence="5" type="ORF">CM240_1020</name>
</gene>
<evidence type="ECO:0000256" key="1">
    <source>
        <dbReference type="ARBA" id="ARBA00023239"/>
    </source>
</evidence>
<dbReference type="Pfam" id="PF14200">
    <property type="entry name" value="RicinB_lectin_2"/>
    <property type="match status" value="3"/>
</dbReference>
<dbReference type="SMART" id="SM00458">
    <property type="entry name" value="RICIN"/>
    <property type="match status" value="2"/>
</dbReference>
<dbReference type="PANTHER" id="PTHR31683">
    <property type="entry name" value="PECTATE LYASE 18-RELATED"/>
    <property type="match status" value="1"/>
</dbReference>
<evidence type="ECO:0008006" key="7">
    <source>
        <dbReference type="Google" id="ProtNLM"/>
    </source>
</evidence>
<dbReference type="InterPro" id="IPR011050">
    <property type="entry name" value="Pectin_lyase_fold/virulence"/>
</dbReference>
<comment type="subcellular location">
    <subcellularLocation>
        <location evidence="2">Secreted</location>
    </subcellularLocation>
</comment>
<evidence type="ECO:0000259" key="4">
    <source>
        <dbReference type="SMART" id="SM00656"/>
    </source>
</evidence>
<dbReference type="InterPro" id="IPR012334">
    <property type="entry name" value="Pectin_lyas_fold"/>
</dbReference>
<reference evidence="5 6" key="1">
    <citation type="submission" date="2013-11" db="EMBL/GenBank/DDBJ databases">
        <title>Complete genome sequence of Clostridum sp. M2/40.</title>
        <authorList>
            <person name="Wibberg D."/>
            <person name="Puehler A."/>
            <person name="Schlueter A."/>
        </authorList>
    </citation>
    <scope>NUCLEOTIDE SEQUENCE [LARGE SCALE GENOMIC DNA]</scope>
    <source>
        <strain evidence="6">M2/40</strain>
    </source>
</reference>
<proteinExistence type="inferred from homology"/>
<dbReference type="RefSeq" id="WP_156930511.1">
    <property type="nucleotide sequence ID" value="NZ_HG917868.1"/>
</dbReference>
<feature type="domain" description="Ricin B lectin" evidence="3">
    <location>
        <begin position="525"/>
        <end position="666"/>
    </location>
</feature>
<dbReference type="Gene3D" id="2.80.10.50">
    <property type="match status" value="3"/>
</dbReference>
<dbReference type="Gene3D" id="2.160.20.10">
    <property type="entry name" value="Single-stranded right-handed beta-helix, Pectin lyase-like"/>
    <property type="match status" value="1"/>
</dbReference>
<protein>
    <recommendedName>
        <fullName evidence="7">Pectate lyase</fullName>
    </recommendedName>
</protein>
<dbReference type="HOGENOM" id="CLU_013475_0_0_9"/>
<dbReference type="InterPro" id="IPR002022">
    <property type="entry name" value="Pec_lyase"/>
</dbReference>
<dbReference type="eggNOG" id="COG2755">
    <property type="taxonomic scope" value="Bacteria"/>
</dbReference>
<keyword evidence="1 2" id="KW-0456">Lyase</keyword>
<dbReference type="InterPro" id="IPR045032">
    <property type="entry name" value="PEL"/>
</dbReference>
<evidence type="ECO:0000256" key="2">
    <source>
        <dbReference type="RuleBase" id="RU361173"/>
    </source>
</evidence>
<name>W6RX22_9CLOT</name>
<sequence length="669" mass="74148">MKNKRNIISIIIISMIIALLPLKNSEVLAATDYPIQEMEITTLDGYKLTISGDQDGSLLQVASSTGEQKERWKFTYVNGGYFKLVNQDSGRLVSTVSWGVSANSKCITFGDANKQEQCWIIEGVDKDSLGNYITYKIKNYKDSNMVLTNNGKGEQVTLTKYTGANNQKWRLDSAGLEGFAGYSKDMDGNDKAGTIGGVLGETVTVSTLDEFQKYSEGDDVRTIVITKDISKSSLTKVKVGKNKTIIGAYGVSLTNLYFYLDQTCNSGNLIMKNLHIKHSEEINENNDIPLYISVGTNFWIDHCTLEGHDLTENTSLHANDVDKLMYVGVKADYVTVSNSKFTGHKYGLILGYPADDESAQATYTGYPRMTISNNFFQDVQTRAPGLMRYGYFHSYNNYIESATLGYTACTNANIYSEKNYFNNCNSSGLVNDYGTAYFTDEGSYPTVTASKSKATSWRPKNNYTYTTMKTSELREYAENYAGAQSSKSKMNYSTYKSAGVQSSNYVVTSTASNNTENTASGLIDGGIYYIKNVNSNKYLDVYNGIDENNTNVQQHPGNGEKAQKFKVVYVGDGYYKLVSQVGTGKKVLDVSKKSSKNGANIAIYKDNSGDNQKFQLISLGNSRYTIATKVSKGKSVVEVKDASTAKKANVQQWEYNGHKCQQWKFELAE</sequence>
<keyword evidence="6" id="KW-1185">Reference proteome</keyword>
<dbReference type="GO" id="GO:0030570">
    <property type="term" value="F:pectate lyase activity"/>
    <property type="evidence" value="ECO:0007669"/>
    <property type="project" value="InterPro"/>
</dbReference>
<comment type="similarity">
    <text evidence="2">Belongs to the polysaccharide lyase 1 family.</text>
</comment>
<dbReference type="eggNOG" id="COG3866">
    <property type="taxonomic scope" value="Bacteria"/>
</dbReference>
<dbReference type="SUPFAM" id="SSF51126">
    <property type="entry name" value="Pectin lyase-like"/>
    <property type="match status" value="1"/>
</dbReference>
<dbReference type="SMART" id="SM00656">
    <property type="entry name" value="Amb_all"/>
    <property type="match status" value="1"/>
</dbReference>
<dbReference type="PANTHER" id="PTHR31683:SF18">
    <property type="entry name" value="PECTATE LYASE 21-RELATED"/>
    <property type="match status" value="1"/>
</dbReference>
<dbReference type="InterPro" id="IPR035992">
    <property type="entry name" value="Ricin_B-like_lectins"/>
</dbReference>
<organism evidence="5 6">
    <name type="scientific">Clostridium bornimense</name>
    <dbReference type="NCBI Taxonomy" id="1216932"/>
    <lineage>
        <taxon>Bacteria</taxon>
        <taxon>Bacillati</taxon>
        <taxon>Bacillota</taxon>
        <taxon>Clostridia</taxon>
        <taxon>Eubacteriales</taxon>
        <taxon>Clostridiaceae</taxon>
        <taxon>Clostridium</taxon>
    </lineage>
</organism>
<dbReference type="AlphaFoldDB" id="W6RX22"/>
<keyword evidence="2" id="KW-0624">Polysaccharide degradation</keyword>
<dbReference type="OrthoDB" id="5513218at2"/>
<dbReference type="GO" id="GO:0005576">
    <property type="term" value="C:extracellular region"/>
    <property type="evidence" value="ECO:0007669"/>
    <property type="project" value="UniProtKB-SubCell"/>
</dbReference>
<evidence type="ECO:0000313" key="6">
    <source>
        <dbReference type="Proteomes" id="UP000019426"/>
    </source>
</evidence>
<dbReference type="Pfam" id="PF00544">
    <property type="entry name" value="Pectate_lyase_4"/>
    <property type="match status" value="1"/>
</dbReference>
<keyword evidence="2" id="KW-0964">Secreted</keyword>
<evidence type="ECO:0000259" key="3">
    <source>
        <dbReference type="SMART" id="SM00458"/>
    </source>
</evidence>
<dbReference type="CDD" id="cd00161">
    <property type="entry name" value="beta-trefoil_Ricin-like"/>
    <property type="match status" value="2"/>
</dbReference>
<dbReference type="SUPFAM" id="SSF50370">
    <property type="entry name" value="Ricin B-like lectins"/>
    <property type="match status" value="2"/>
</dbReference>
<accession>W6RX22</accession>
<dbReference type="GO" id="GO:0000272">
    <property type="term" value="P:polysaccharide catabolic process"/>
    <property type="evidence" value="ECO:0007669"/>
    <property type="project" value="UniProtKB-KW"/>
</dbReference>
<keyword evidence="2" id="KW-0119">Carbohydrate metabolism</keyword>
<dbReference type="STRING" id="1216932.CM240_1020"/>
<dbReference type="InterPro" id="IPR000772">
    <property type="entry name" value="Ricin_B_lectin"/>
</dbReference>
<dbReference type="PROSITE" id="PS50231">
    <property type="entry name" value="RICIN_B_LECTIN"/>
    <property type="match status" value="2"/>
</dbReference>